<evidence type="ECO:0000259" key="8">
    <source>
        <dbReference type="Pfam" id="PF05504"/>
    </source>
</evidence>
<keyword evidence="4" id="KW-0732">Signal</keyword>
<dbReference type="Pfam" id="PF25198">
    <property type="entry name" value="Spore_GerAC_N"/>
    <property type="match status" value="1"/>
</dbReference>
<accession>A0ABW9U6J0</accession>
<reference evidence="10 11" key="1">
    <citation type="submission" date="2019-12" db="EMBL/GenBank/DDBJ databases">
        <authorList>
            <person name="Huq M.A."/>
        </authorList>
    </citation>
    <scope>NUCLEOTIDE SEQUENCE [LARGE SCALE GENOMIC DNA]</scope>
    <source>
        <strain evidence="10 11">MAH-34</strain>
    </source>
</reference>
<dbReference type="InterPro" id="IPR057336">
    <property type="entry name" value="GerAC_N"/>
</dbReference>
<evidence type="ECO:0000256" key="5">
    <source>
        <dbReference type="ARBA" id="ARBA00023136"/>
    </source>
</evidence>
<evidence type="ECO:0000256" key="7">
    <source>
        <dbReference type="ARBA" id="ARBA00023288"/>
    </source>
</evidence>
<evidence type="ECO:0000256" key="3">
    <source>
        <dbReference type="ARBA" id="ARBA00022544"/>
    </source>
</evidence>
<dbReference type="RefSeq" id="WP_157319052.1">
    <property type="nucleotide sequence ID" value="NZ_WSEM01000008.1"/>
</dbReference>
<comment type="similarity">
    <text evidence="2">Belongs to the GerABKC lipoprotein family.</text>
</comment>
<dbReference type="Pfam" id="PF05504">
    <property type="entry name" value="Spore_GerAC"/>
    <property type="match status" value="1"/>
</dbReference>
<protein>
    <submittedName>
        <fullName evidence="10">Ger(X)C family spore germination protein</fullName>
    </submittedName>
</protein>
<keyword evidence="3" id="KW-0309">Germination</keyword>
<comment type="subcellular location">
    <subcellularLocation>
        <location evidence="1">Membrane</location>
        <topology evidence="1">Lipid-anchor</topology>
    </subcellularLocation>
</comment>
<dbReference type="EMBL" id="WSEM01000008">
    <property type="protein sequence ID" value="MVQ35041.1"/>
    <property type="molecule type" value="Genomic_DNA"/>
</dbReference>
<evidence type="ECO:0000259" key="9">
    <source>
        <dbReference type="Pfam" id="PF25198"/>
    </source>
</evidence>
<evidence type="ECO:0000256" key="1">
    <source>
        <dbReference type="ARBA" id="ARBA00004635"/>
    </source>
</evidence>
<name>A0ABW9U6J0_9BACL</name>
<dbReference type="NCBIfam" id="TIGR02887">
    <property type="entry name" value="spore_ger_x_C"/>
    <property type="match status" value="1"/>
</dbReference>
<organism evidence="10 11">
    <name type="scientific">Paenibacillus anseongense</name>
    <dbReference type="NCBI Taxonomy" id="2682845"/>
    <lineage>
        <taxon>Bacteria</taxon>
        <taxon>Bacillati</taxon>
        <taxon>Bacillota</taxon>
        <taxon>Bacilli</taxon>
        <taxon>Bacillales</taxon>
        <taxon>Paenibacillaceae</taxon>
        <taxon>Paenibacillus</taxon>
    </lineage>
</organism>
<keyword evidence="7" id="KW-0449">Lipoprotein</keyword>
<comment type="caution">
    <text evidence="10">The sequence shown here is derived from an EMBL/GenBank/DDBJ whole genome shotgun (WGS) entry which is preliminary data.</text>
</comment>
<evidence type="ECO:0000313" key="10">
    <source>
        <dbReference type="EMBL" id="MVQ35041.1"/>
    </source>
</evidence>
<dbReference type="PANTHER" id="PTHR35789">
    <property type="entry name" value="SPORE GERMINATION PROTEIN B3"/>
    <property type="match status" value="1"/>
</dbReference>
<dbReference type="Gene3D" id="3.30.300.210">
    <property type="entry name" value="Nutrient germinant receptor protein C, domain 3"/>
    <property type="match status" value="1"/>
</dbReference>
<keyword evidence="11" id="KW-1185">Reference proteome</keyword>
<sequence>MKKFNVIFFLVLVMSLPLSLHLKKNVLEDLGMIIAAGYDELEGDSIKGTYVLHQIDPNSKTPVMRLTSEALTSKGARVAANRKSHKKLVSGQLRVAIFNEKLAKKGVLPLVDTLFRDASVSSTLYMAVSKGDVEDILMHKYLDIPDAGAYIVENIHQNVIREQFISSTLHEFLSNYYSLEDPMIPLIERKGESVELKNVAVFRGDRMVGTVNPNETFYLKLIRDRYKAGSIEVSLDRENLGKVASQIDEKQVRIVIENIQSDSKKKLISQYPLKFRVDVRLKGMLTESSAQLDLGKPAVIAALEQAITRKSEADVQRLFGRLTAMQSDPVGFGEVLRSQVYRAHLTSEVWRDMYKSATFEVHFDIRIVRSGQVE</sequence>
<dbReference type="PANTHER" id="PTHR35789:SF1">
    <property type="entry name" value="SPORE GERMINATION PROTEIN B3"/>
    <property type="match status" value="1"/>
</dbReference>
<evidence type="ECO:0000256" key="6">
    <source>
        <dbReference type="ARBA" id="ARBA00023139"/>
    </source>
</evidence>
<proteinExistence type="inferred from homology"/>
<dbReference type="InterPro" id="IPR008844">
    <property type="entry name" value="Spore_GerAC-like"/>
</dbReference>
<gene>
    <name evidence="10" type="ORF">GON05_10290</name>
</gene>
<dbReference type="InterPro" id="IPR046953">
    <property type="entry name" value="Spore_GerAC-like_C"/>
</dbReference>
<keyword evidence="5" id="KW-0472">Membrane</keyword>
<evidence type="ECO:0000313" key="11">
    <source>
        <dbReference type="Proteomes" id="UP000467637"/>
    </source>
</evidence>
<feature type="domain" description="Spore germination protein N-terminal" evidence="9">
    <location>
        <begin position="25"/>
        <end position="188"/>
    </location>
</feature>
<keyword evidence="6" id="KW-0564">Palmitate</keyword>
<evidence type="ECO:0000256" key="4">
    <source>
        <dbReference type="ARBA" id="ARBA00022729"/>
    </source>
</evidence>
<evidence type="ECO:0000256" key="2">
    <source>
        <dbReference type="ARBA" id="ARBA00007886"/>
    </source>
</evidence>
<feature type="domain" description="Spore germination GerAC-like C-terminal" evidence="8">
    <location>
        <begin position="198"/>
        <end position="371"/>
    </location>
</feature>
<dbReference type="InterPro" id="IPR038501">
    <property type="entry name" value="Spore_GerAC_C_sf"/>
</dbReference>
<dbReference type="Proteomes" id="UP000467637">
    <property type="component" value="Unassembled WGS sequence"/>
</dbReference>